<keyword evidence="8" id="KW-0560">Oxidoreductase</keyword>
<keyword evidence="8" id="KW-0819">tRNA processing</keyword>
<comment type="catalytic activity">
    <reaction evidence="5">
        <text>a 5,6-dihydrouridine in mRNA + NADP(+) = a uridine in mRNA + NADPH + H(+)</text>
        <dbReference type="Rhea" id="RHEA:69855"/>
        <dbReference type="Rhea" id="RHEA-COMP:14658"/>
        <dbReference type="Rhea" id="RHEA-COMP:17789"/>
        <dbReference type="ChEBI" id="CHEBI:15378"/>
        <dbReference type="ChEBI" id="CHEBI:57783"/>
        <dbReference type="ChEBI" id="CHEBI:58349"/>
        <dbReference type="ChEBI" id="CHEBI:65315"/>
        <dbReference type="ChEBI" id="CHEBI:74443"/>
    </reaction>
    <physiologicalReaction direction="right-to-left" evidence="5">
        <dbReference type="Rhea" id="RHEA:69857"/>
    </physiologicalReaction>
</comment>
<keyword evidence="7 8" id="KW-0862">Zinc</keyword>
<keyword evidence="12" id="KW-1185">Reference proteome</keyword>
<dbReference type="Pfam" id="PF01207">
    <property type="entry name" value="Dus"/>
    <property type="match status" value="1"/>
</dbReference>
<evidence type="ECO:0000256" key="1">
    <source>
        <dbReference type="ARBA" id="ARBA00012376"/>
    </source>
</evidence>
<comment type="catalytic activity">
    <reaction evidence="6">
        <text>5,6-dihydrouridine(47) in tRNA + NADP(+) = uridine(47) in tRNA + NADPH + H(+)</text>
        <dbReference type="Rhea" id="RHEA:53360"/>
        <dbReference type="Rhea" id="RHEA-COMP:13539"/>
        <dbReference type="Rhea" id="RHEA-COMP:13540"/>
        <dbReference type="ChEBI" id="CHEBI:15378"/>
        <dbReference type="ChEBI" id="CHEBI:57783"/>
        <dbReference type="ChEBI" id="CHEBI:58349"/>
        <dbReference type="ChEBI" id="CHEBI:65315"/>
        <dbReference type="ChEBI" id="CHEBI:74443"/>
        <dbReference type="EC" id="1.3.1.89"/>
    </reaction>
    <physiologicalReaction direction="right-to-left" evidence="6">
        <dbReference type="Rhea" id="RHEA:53362"/>
    </physiologicalReaction>
</comment>
<evidence type="ECO:0000256" key="3">
    <source>
        <dbReference type="ARBA" id="ARBA00048266"/>
    </source>
</evidence>
<comment type="catalytic activity">
    <reaction evidence="3">
        <text>5,6-dihydrouridine(47) in tRNA + NAD(+) = uridine(47) in tRNA + NADH + H(+)</text>
        <dbReference type="Rhea" id="RHEA:53364"/>
        <dbReference type="Rhea" id="RHEA-COMP:13539"/>
        <dbReference type="Rhea" id="RHEA-COMP:13540"/>
        <dbReference type="ChEBI" id="CHEBI:15378"/>
        <dbReference type="ChEBI" id="CHEBI:57540"/>
        <dbReference type="ChEBI" id="CHEBI:57945"/>
        <dbReference type="ChEBI" id="CHEBI:65315"/>
        <dbReference type="ChEBI" id="CHEBI:74443"/>
        <dbReference type="EC" id="1.3.1.89"/>
    </reaction>
    <physiologicalReaction direction="right-to-left" evidence="3">
        <dbReference type="Rhea" id="RHEA:53366"/>
    </physiologicalReaction>
</comment>
<dbReference type="Gene3D" id="4.10.1000.10">
    <property type="entry name" value="Zinc finger, CCCH-type"/>
    <property type="match status" value="1"/>
</dbReference>
<comment type="cofactor">
    <cofactor evidence="8">
        <name>FMN</name>
        <dbReference type="ChEBI" id="CHEBI:58210"/>
    </cofactor>
</comment>
<keyword evidence="2" id="KW-0507">mRNA processing</keyword>
<feature type="domain" description="C3H1-type" evidence="10">
    <location>
        <begin position="49"/>
        <end position="76"/>
    </location>
</feature>
<evidence type="ECO:0000259" key="10">
    <source>
        <dbReference type="PROSITE" id="PS50103"/>
    </source>
</evidence>
<dbReference type="PANTHER" id="PTHR45846">
    <property type="entry name" value="TRNA-DIHYDROURIDINE(47) SYNTHASE [NAD(P)(+)]-LIKE"/>
    <property type="match status" value="1"/>
</dbReference>
<evidence type="ECO:0000256" key="5">
    <source>
        <dbReference type="ARBA" id="ARBA00049447"/>
    </source>
</evidence>
<organism evidence="11 12">
    <name type="scientific">Entamoeba nuttalli</name>
    <dbReference type="NCBI Taxonomy" id="412467"/>
    <lineage>
        <taxon>Eukaryota</taxon>
        <taxon>Amoebozoa</taxon>
        <taxon>Evosea</taxon>
        <taxon>Archamoebae</taxon>
        <taxon>Mastigamoebida</taxon>
        <taxon>Entamoebidae</taxon>
        <taxon>Entamoeba</taxon>
    </lineage>
</organism>
<comment type="caution">
    <text evidence="11">The sequence shown here is derived from an EMBL/GenBank/DDBJ whole genome shotgun (WGS) entry which is preliminary data.</text>
</comment>
<dbReference type="InterPro" id="IPR013785">
    <property type="entry name" value="Aldolase_TIM"/>
</dbReference>
<dbReference type="SMART" id="SM00356">
    <property type="entry name" value="ZnF_C3H1"/>
    <property type="match status" value="2"/>
</dbReference>
<keyword evidence="8" id="KW-0285">Flavoprotein</keyword>
<proteinExistence type="inferred from homology"/>
<feature type="region of interest" description="Disordered" evidence="9">
    <location>
        <begin position="25"/>
        <end position="44"/>
    </location>
</feature>
<name>A0ABQ0DJM6_9EUKA</name>
<reference evidence="11 12" key="1">
    <citation type="journal article" date="2019" name="PLoS Negl. Trop. Dis.">
        <title>Whole genome sequencing of Entamoeba nuttalli reveals mammalian host-related molecular signatures and a novel octapeptide-repeat surface protein.</title>
        <authorList>
            <person name="Tanaka M."/>
            <person name="Makiuchi T."/>
            <person name="Komiyama T."/>
            <person name="Shiina T."/>
            <person name="Osaki K."/>
            <person name="Tachibana H."/>
        </authorList>
    </citation>
    <scope>NUCLEOTIDE SEQUENCE [LARGE SCALE GENOMIC DNA]</scope>
    <source>
        <strain evidence="11 12">P19-061405</strain>
    </source>
</reference>
<feature type="domain" description="C3H1-type" evidence="10">
    <location>
        <begin position="89"/>
        <end position="114"/>
    </location>
</feature>
<dbReference type="SUPFAM" id="SSF51395">
    <property type="entry name" value="FMN-linked oxidoreductases"/>
    <property type="match status" value="1"/>
</dbReference>
<dbReference type="CDD" id="cd02801">
    <property type="entry name" value="DUS_like_FMN"/>
    <property type="match status" value="1"/>
</dbReference>
<dbReference type="EC" id="1.3.1.-" evidence="8"/>
<sequence length="515" mass="59308">MEDNNQSSSTNEQISCCQERVEEVKEKRKQQPNPLSKKSMKKRKKILKEQNEGICLNFMKTGKCERENCKYSHDLKEYLSKRTDLLEGICPLFKEYGFCPNGYTCEWYKSHINEQGELITNNEVMKLHPFKEPLNTQKPETLHVLRTNKFDFKIPEEFPVPEKKILDLKGKLILPSLCTFGNLPFRKVVKRFGCDVTMTEMIMAESLVEGKTSEWALVKRDPSEDIFGIQLCVGNSMLAAKACQVLNSVDCDFYELNCACPIDYVYKKGMGAQLIERPKRIESLLHAMRSVTERPVAIKVRTGKSSNTIQDVLLPNCADYGAAMVSIHGRTRDQRYTKSADWDFIKQATTITQCPVIGVGDIYGYKDYQKALDCGVTTVAIGRGALIKPWIYTEIKEKRDWDISSSERLDILRQYALDGLSHWGSDAQGISKTREFMCHHLTFMTRYVPVHCVLETNQEISIKVRNDRVMCYRDDMEKLLTSDRLEDYIKITEMFLGPAPKDFVYVPKHQSYVKM</sequence>
<evidence type="ECO:0000256" key="6">
    <source>
        <dbReference type="ARBA" id="ARBA00049513"/>
    </source>
</evidence>
<evidence type="ECO:0000313" key="11">
    <source>
        <dbReference type="EMBL" id="GAB1223046.1"/>
    </source>
</evidence>
<keyword evidence="8" id="KW-0288">FMN</keyword>
<evidence type="ECO:0000256" key="9">
    <source>
        <dbReference type="SAM" id="MobiDB-lite"/>
    </source>
</evidence>
<evidence type="ECO:0000256" key="7">
    <source>
        <dbReference type="PROSITE-ProRule" id="PRU00723"/>
    </source>
</evidence>
<dbReference type="PANTHER" id="PTHR45846:SF1">
    <property type="entry name" value="TRNA-DIHYDROURIDINE(47) SYNTHASE [NAD(P)(+)]-LIKE"/>
    <property type="match status" value="1"/>
</dbReference>
<dbReference type="InterPro" id="IPR035587">
    <property type="entry name" value="DUS-like_FMN-bd"/>
</dbReference>
<feature type="zinc finger region" description="C3H1-type" evidence="7">
    <location>
        <begin position="49"/>
        <end position="76"/>
    </location>
</feature>
<keyword evidence="7 8" id="KW-0863">Zinc-finger</keyword>
<evidence type="ECO:0000256" key="2">
    <source>
        <dbReference type="ARBA" id="ARBA00022664"/>
    </source>
</evidence>
<evidence type="ECO:0000256" key="4">
    <source>
        <dbReference type="ARBA" id="ARBA00048342"/>
    </source>
</evidence>
<keyword evidence="7 8" id="KW-0479">Metal-binding</keyword>
<gene>
    <name evidence="11" type="ORF">ENUP19_0128G0023</name>
</gene>
<evidence type="ECO:0000256" key="8">
    <source>
        <dbReference type="RuleBase" id="RU291113"/>
    </source>
</evidence>
<comment type="similarity">
    <text evidence="8">Belongs to the dus family. Dus3 subfamily.</text>
</comment>
<dbReference type="Gene3D" id="3.20.20.70">
    <property type="entry name" value="Aldolase class I"/>
    <property type="match status" value="1"/>
</dbReference>
<dbReference type="Proteomes" id="UP001628156">
    <property type="component" value="Unassembled WGS sequence"/>
</dbReference>
<comment type="catalytic activity">
    <reaction evidence="4">
        <text>a 5,6-dihydrouridine in mRNA + NAD(+) = a uridine in mRNA + NADH + H(+)</text>
        <dbReference type="Rhea" id="RHEA:69851"/>
        <dbReference type="Rhea" id="RHEA-COMP:14658"/>
        <dbReference type="Rhea" id="RHEA-COMP:17789"/>
        <dbReference type="ChEBI" id="CHEBI:15378"/>
        <dbReference type="ChEBI" id="CHEBI:57540"/>
        <dbReference type="ChEBI" id="CHEBI:57945"/>
        <dbReference type="ChEBI" id="CHEBI:65315"/>
        <dbReference type="ChEBI" id="CHEBI:74443"/>
    </reaction>
    <physiologicalReaction direction="right-to-left" evidence="4">
        <dbReference type="Rhea" id="RHEA:69853"/>
    </physiologicalReaction>
</comment>
<evidence type="ECO:0000313" key="12">
    <source>
        <dbReference type="Proteomes" id="UP001628156"/>
    </source>
</evidence>
<dbReference type="InterPro" id="IPR000571">
    <property type="entry name" value="Znf_CCCH"/>
</dbReference>
<dbReference type="PROSITE" id="PS50103">
    <property type="entry name" value="ZF_C3H1"/>
    <property type="match status" value="2"/>
</dbReference>
<dbReference type="EMBL" id="BAAFRS010000128">
    <property type="protein sequence ID" value="GAB1223046.1"/>
    <property type="molecule type" value="Genomic_DNA"/>
</dbReference>
<feature type="zinc finger region" description="C3H1-type" evidence="7">
    <location>
        <begin position="89"/>
        <end position="114"/>
    </location>
</feature>
<protein>
    <recommendedName>
        <fullName evidence="1 8">tRNA-dihydrouridine(47) synthase [NAD(P)(+)]</fullName>
        <ecNumber evidence="8">1.3.1.-</ecNumber>
    </recommendedName>
    <alternativeName>
        <fullName evidence="8">tRNA-dihydrouridine synthase 3</fullName>
    </alternativeName>
</protein>
<accession>A0ABQ0DJM6</accession>